<dbReference type="Proteomes" id="UP000191931">
    <property type="component" value="Unassembled WGS sequence"/>
</dbReference>
<proteinExistence type="predicted"/>
<organism evidence="1 2">
    <name type="scientific">Desulfamplus magnetovallimortis</name>
    <dbReference type="NCBI Taxonomy" id="1246637"/>
    <lineage>
        <taxon>Bacteria</taxon>
        <taxon>Pseudomonadati</taxon>
        <taxon>Thermodesulfobacteriota</taxon>
        <taxon>Desulfobacteria</taxon>
        <taxon>Desulfobacterales</taxon>
        <taxon>Desulfobacteraceae</taxon>
        <taxon>Desulfamplus</taxon>
    </lineage>
</organism>
<dbReference type="EMBL" id="FWEV01000026">
    <property type="protein sequence ID" value="SLM27983.1"/>
    <property type="molecule type" value="Genomic_DNA"/>
</dbReference>
<protein>
    <submittedName>
        <fullName evidence="1">Uncharacterized protein</fullName>
    </submittedName>
</protein>
<dbReference type="STRING" id="1246637.MTBBW1_1210023"/>
<keyword evidence="2" id="KW-1185">Reference proteome</keyword>
<reference evidence="1 2" key="1">
    <citation type="submission" date="2017-03" db="EMBL/GenBank/DDBJ databases">
        <authorList>
            <person name="Afonso C.L."/>
            <person name="Miller P.J."/>
            <person name="Scott M.A."/>
            <person name="Spackman E."/>
            <person name="Goraichik I."/>
            <person name="Dimitrov K.M."/>
            <person name="Suarez D.L."/>
            <person name="Swayne D.E."/>
        </authorList>
    </citation>
    <scope>NUCLEOTIDE SEQUENCE [LARGE SCALE GENOMIC DNA]</scope>
    <source>
        <strain evidence="1">PRJEB14757</strain>
    </source>
</reference>
<name>A0A1W1H689_9BACT</name>
<evidence type="ECO:0000313" key="1">
    <source>
        <dbReference type="EMBL" id="SLM27983.1"/>
    </source>
</evidence>
<gene>
    <name evidence="1" type="ORF">MTBBW1_1210023</name>
</gene>
<accession>A0A1W1H689</accession>
<sequence length="49" mass="5636">MEPDPYVNFFNGIPNRINVINSTNQSQSALDSSRKECVYHLLHTQKNQS</sequence>
<evidence type="ECO:0000313" key="2">
    <source>
        <dbReference type="Proteomes" id="UP000191931"/>
    </source>
</evidence>
<dbReference type="AlphaFoldDB" id="A0A1W1H689"/>